<evidence type="ECO:0000313" key="3">
    <source>
        <dbReference type="Proteomes" id="UP001178508"/>
    </source>
</evidence>
<accession>A0AAV1H6N6</accession>
<reference evidence="2" key="1">
    <citation type="submission" date="2023-08" db="EMBL/GenBank/DDBJ databases">
        <authorList>
            <person name="Alioto T."/>
            <person name="Alioto T."/>
            <person name="Gomez Garrido J."/>
        </authorList>
    </citation>
    <scope>NUCLEOTIDE SEQUENCE</scope>
</reference>
<dbReference type="EMBL" id="OY660883">
    <property type="protein sequence ID" value="CAJ1081657.1"/>
    <property type="molecule type" value="Genomic_DNA"/>
</dbReference>
<protein>
    <submittedName>
        <fullName evidence="2">Uncharacterized protein</fullName>
    </submittedName>
</protein>
<evidence type="ECO:0000313" key="2">
    <source>
        <dbReference type="EMBL" id="CAJ1081657.1"/>
    </source>
</evidence>
<organism evidence="2 3">
    <name type="scientific">Xyrichtys novacula</name>
    <name type="common">Pearly razorfish</name>
    <name type="synonym">Hemipteronotus novacula</name>
    <dbReference type="NCBI Taxonomy" id="13765"/>
    <lineage>
        <taxon>Eukaryota</taxon>
        <taxon>Metazoa</taxon>
        <taxon>Chordata</taxon>
        <taxon>Craniata</taxon>
        <taxon>Vertebrata</taxon>
        <taxon>Euteleostomi</taxon>
        <taxon>Actinopterygii</taxon>
        <taxon>Neopterygii</taxon>
        <taxon>Teleostei</taxon>
        <taxon>Neoteleostei</taxon>
        <taxon>Acanthomorphata</taxon>
        <taxon>Eupercaria</taxon>
        <taxon>Labriformes</taxon>
        <taxon>Labridae</taxon>
        <taxon>Xyrichtys</taxon>
    </lineage>
</organism>
<proteinExistence type="predicted"/>
<gene>
    <name evidence="2" type="ORF">XNOV1_A010446</name>
</gene>
<keyword evidence="3" id="KW-1185">Reference proteome</keyword>
<sequence length="104" mass="12277">MKPNTALLTRIRQERKAASVLSLPLRRKKSDRCLTFRDSEVLLLPIRNRDPKSRERHNKNQPRSHSCEEQTYRDFADPERAKVSLLVSFLCLHSDPQRRHEDEG</sequence>
<name>A0AAV1H6N6_XYRNO</name>
<dbReference type="AlphaFoldDB" id="A0AAV1H6N6"/>
<evidence type="ECO:0000256" key="1">
    <source>
        <dbReference type="SAM" id="MobiDB-lite"/>
    </source>
</evidence>
<feature type="region of interest" description="Disordered" evidence="1">
    <location>
        <begin position="46"/>
        <end position="73"/>
    </location>
</feature>
<dbReference type="Proteomes" id="UP001178508">
    <property type="component" value="Chromosome 20"/>
</dbReference>